<feature type="region of interest" description="Disordered" evidence="4">
    <location>
        <begin position="31"/>
        <end position="55"/>
    </location>
</feature>
<evidence type="ECO:0000313" key="7">
    <source>
        <dbReference type="EMBL" id="KWX04422.1"/>
    </source>
</evidence>
<reference evidence="8 11" key="2">
    <citation type="submission" date="2015-02" db="EMBL/GenBank/DDBJ databases">
        <title>Physiological reanalysis, assessment of diazotrophy, and genome sequences of multiple isolates of Streptomyces thermoautotrophicus.</title>
        <authorList>
            <person name="MacKellar D.C."/>
            <person name="Lieber L."/>
            <person name="Norman J."/>
            <person name="Bolger A."/>
            <person name="Tobin C."/>
            <person name="Murray J.W."/>
            <person name="Prell J."/>
        </authorList>
    </citation>
    <scope>NUCLEOTIDE SEQUENCE [LARGE SCALE GENOMIC DNA]</scope>
    <source>
        <strain evidence="8 11">UBT1</strain>
    </source>
</reference>
<evidence type="ECO:0000256" key="4">
    <source>
        <dbReference type="SAM" id="MobiDB-lite"/>
    </source>
</evidence>
<dbReference type="Proteomes" id="UP000070598">
    <property type="component" value="Unassembled WGS sequence"/>
</dbReference>
<evidence type="ECO:0000256" key="3">
    <source>
        <dbReference type="PIRSR" id="PIRSR603782-2"/>
    </source>
</evidence>
<dbReference type="InterPro" id="IPR036249">
    <property type="entry name" value="Thioredoxin-like_sf"/>
</dbReference>
<dbReference type="SUPFAM" id="SSF52833">
    <property type="entry name" value="Thioredoxin-like"/>
    <property type="match status" value="1"/>
</dbReference>
<dbReference type="EMBL" id="LAXD01000001">
    <property type="protein sequence ID" value="KWW99859.1"/>
    <property type="molecule type" value="Genomic_DNA"/>
</dbReference>
<dbReference type="Proteomes" id="UP000070659">
    <property type="component" value="Unassembled WGS sequence"/>
</dbReference>
<feature type="binding site" evidence="2">
    <location>
        <position position="180"/>
    </location>
    <ligand>
        <name>Cu cation</name>
        <dbReference type="ChEBI" id="CHEBI:23378"/>
    </ligand>
</feature>
<proteinExistence type="inferred from homology"/>
<evidence type="ECO:0000256" key="5">
    <source>
        <dbReference type="SAM" id="SignalP"/>
    </source>
</evidence>
<reference evidence="10" key="1">
    <citation type="submission" date="2015-02" db="EMBL/GenBank/DDBJ databases">
        <title>Physiological reanalysis, assessment of diazotrophy, and genome sequences of multiple isolates of Streptomyces thermoautotrophicus.</title>
        <authorList>
            <person name="MacKellar D.C."/>
            <person name="Lieber L."/>
            <person name="Norman J."/>
            <person name="Bolger A."/>
            <person name="Tobin C."/>
            <person name="Murray J.W."/>
            <person name="Friesen M."/>
            <person name="Prell J."/>
        </authorList>
    </citation>
    <scope>NUCLEOTIDE SEQUENCE [LARGE SCALE GENOMIC DNA]</scope>
    <source>
        <strain evidence="10">UBT1</strain>
    </source>
</reference>
<dbReference type="PROSITE" id="PS51257">
    <property type="entry name" value="PROKAR_LIPOPROTEIN"/>
    <property type="match status" value="1"/>
</dbReference>
<dbReference type="Proteomes" id="UP000070188">
    <property type="component" value="Unassembled WGS sequence"/>
</dbReference>
<feature type="disulfide bond" description="Redox-active" evidence="3">
    <location>
        <begin position="90"/>
        <end position="94"/>
    </location>
</feature>
<reference evidence="6" key="3">
    <citation type="submission" date="2015-04" db="EMBL/GenBank/DDBJ databases">
        <title>Physiological reanalysis, assessment of diazotrophy, and genome sequences of multiple isolates of Streptomyces thermoautotrophicus.</title>
        <authorList>
            <person name="MacKellar D.C."/>
            <person name="Lieber L."/>
            <person name="Norman J."/>
            <person name="Bolger A."/>
            <person name="Tobin C."/>
            <person name="Murray J.W."/>
            <person name="Woodward J."/>
            <person name="Friesen M."/>
            <person name="Prell J."/>
        </authorList>
    </citation>
    <scope>NUCLEOTIDE SEQUENCE [LARGE SCALE GENOMIC DNA]</scope>
    <source>
        <strain evidence="6">H1</strain>
    </source>
</reference>
<feature type="chain" id="PRO_5038211656" evidence="5">
    <location>
        <begin position="25"/>
        <end position="221"/>
    </location>
</feature>
<dbReference type="EMBL" id="JYIJ01000015">
    <property type="protein sequence ID" value="KWX04422.1"/>
    <property type="molecule type" value="Genomic_DNA"/>
</dbReference>
<feature type="binding site" evidence="2">
    <location>
        <position position="94"/>
    </location>
    <ligand>
        <name>Cu cation</name>
        <dbReference type="ChEBI" id="CHEBI:23378"/>
    </ligand>
</feature>
<dbReference type="Pfam" id="PF02630">
    <property type="entry name" value="SCO1-SenC"/>
    <property type="match status" value="1"/>
</dbReference>
<organism evidence="8 10">
    <name type="scientific">Carbonactinospora thermoautotrophica</name>
    <dbReference type="NCBI Taxonomy" id="1469144"/>
    <lineage>
        <taxon>Bacteria</taxon>
        <taxon>Bacillati</taxon>
        <taxon>Actinomycetota</taxon>
        <taxon>Actinomycetes</taxon>
        <taxon>Kitasatosporales</taxon>
        <taxon>Carbonactinosporaceae</taxon>
        <taxon>Carbonactinospora</taxon>
    </lineage>
</organism>
<dbReference type="PATRIC" id="fig|1469144.10.peg.1642"/>
<gene>
    <name evidence="6" type="ORF">LI90_1498</name>
    <name evidence="7" type="ORF">TH66_07485</name>
    <name evidence="8" type="ORF">TR74_12575</name>
</gene>
<evidence type="ECO:0000256" key="1">
    <source>
        <dbReference type="ARBA" id="ARBA00010996"/>
    </source>
</evidence>
<evidence type="ECO:0000313" key="9">
    <source>
        <dbReference type="Proteomes" id="UP000070188"/>
    </source>
</evidence>
<dbReference type="CDD" id="cd02968">
    <property type="entry name" value="SCO"/>
    <property type="match status" value="1"/>
</dbReference>
<dbReference type="PANTHER" id="PTHR12151:SF25">
    <property type="entry name" value="LINALOOL DEHYDRATASE_ISOMERASE DOMAIN-CONTAINING PROTEIN"/>
    <property type="match status" value="1"/>
</dbReference>
<keyword evidence="2" id="KW-0479">Metal-binding</keyword>
<dbReference type="Gene3D" id="3.40.30.10">
    <property type="entry name" value="Glutaredoxin"/>
    <property type="match status" value="1"/>
</dbReference>
<name>A0A132NG55_9ACTN</name>
<evidence type="ECO:0000313" key="10">
    <source>
        <dbReference type="Proteomes" id="UP000070598"/>
    </source>
</evidence>
<reference evidence="9" key="4">
    <citation type="submission" date="2015-04" db="EMBL/GenBank/DDBJ databases">
        <title>Physiological reanalysis, assessment of diazotrophy, and genome sequences of multiple isolates of Streptomyces thermoautotrophicus.</title>
        <authorList>
            <person name="MacKellar D.C."/>
            <person name="Lieber L."/>
            <person name="Norman J."/>
            <person name="Bolger A."/>
            <person name="Tobin C."/>
            <person name="Murray J.W."/>
            <person name="Chang R."/>
            <person name="Ford T."/>
            <person name="Nguyen P.Q."/>
            <person name="Woodward J."/>
            <person name="Permingeat H."/>
            <person name="Joshi N.S."/>
            <person name="Silver P.A."/>
            <person name="Usadel B."/>
            <person name="Rutherford A.W."/>
            <person name="Friesen M."/>
            <person name="Prell J."/>
        </authorList>
    </citation>
    <scope>NUCLEOTIDE SEQUENCE [LARGE SCALE GENOMIC DNA]</scope>
    <source>
        <strain evidence="9">H1</strain>
    </source>
</reference>
<sequence>MRPRKLLLVAALAAAGLLSVGCAAQDAQDASNPAGVHVRTTKNPHGFRGSDIQPYPLPSATFTETSGRPWRFATDARKPVTLLFFGYTNCPDVCSTVMADVAAALRRVDAGTRDKIQVVFVTTDPKRDTPRVIREYLDRFDPSFVGLTAPPDVILKSARQLGVGITDASPLPGGGYEIGHGAQVYGFGPDGKARVVWLEGTPVADFKHDFEKLVTGGADER</sequence>
<evidence type="ECO:0000313" key="11">
    <source>
        <dbReference type="Proteomes" id="UP000070659"/>
    </source>
</evidence>
<accession>A0A132NG55</accession>
<dbReference type="GO" id="GO:0046872">
    <property type="term" value="F:metal ion binding"/>
    <property type="evidence" value="ECO:0007669"/>
    <property type="project" value="UniProtKB-KW"/>
</dbReference>
<protein>
    <submittedName>
        <fullName evidence="8">Electron transport protein SCO1/SenC</fullName>
    </submittedName>
</protein>
<dbReference type="EMBL" id="JYIK01000916">
    <property type="protein sequence ID" value="KWX08947.1"/>
    <property type="molecule type" value="Genomic_DNA"/>
</dbReference>
<dbReference type="AlphaFoldDB" id="A0A132NG55"/>
<evidence type="ECO:0000256" key="2">
    <source>
        <dbReference type="PIRSR" id="PIRSR603782-1"/>
    </source>
</evidence>
<evidence type="ECO:0000313" key="8">
    <source>
        <dbReference type="EMBL" id="KWX08947.1"/>
    </source>
</evidence>
<keyword evidence="5" id="KW-0732">Signal</keyword>
<dbReference type="RefSeq" id="WP_232784493.1">
    <property type="nucleotide sequence ID" value="NZ_CP171739.1"/>
</dbReference>
<feature type="binding site" evidence="2">
    <location>
        <position position="90"/>
    </location>
    <ligand>
        <name>Cu cation</name>
        <dbReference type="ChEBI" id="CHEBI:23378"/>
    </ligand>
</feature>
<keyword evidence="9" id="KW-1185">Reference proteome</keyword>
<dbReference type="InterPro" id="IPR003782">
    <property type="entry name" value="SCO1/SenC"/>
</dbReference>
<evidence type="ECO:0000313" key="6">
    <source>
        <dbReference type="EMBL" id="KWW99859.1"/>
    </source>
</evidence>
<comment type="similarity">
    <text evidence="1">Belongs to the SCO1/2 family.</text>
</comment>
<keyword evidence="2" id="KW-0186">Copper</keyword>
<dbReference type="PANTHER" id="PTHR12151">
    <property type="entry name" value="ELECTRON TRANSPORT PROTIN SCO1/SENC FAMILY MEMBER"/>
    <property type="match status" value="1"/>
</dbReference>
<feature type="signal peptide" evidence="5">
    <location>
        <begin position="1"/>
        <end position="24"/>
    </location>
</feature>
<dbReference type="STRING" id="1469144.LI90_1498"/>
<keyword evidence="3" id="KW-1015">Disulfide bond</keyword>
<comment type="caution">
    <text evidence="8">The sequence shown here is derived from an EMBL/GenBank/DDBJ whole genome shotgun (WGS) entry which is preliminary data.</text>
</comment>